<evidence type="ECO:0000256" key="6">
    <source>
        <dbReference type="ARBA" id="ARBA00022806"/>
    </source>
</evidence>
<dbReference type="PANTHER" id="PTHR30153:SF2">
    <property type="entry name" value="REPLICATIVE DNA HELICASE"/>
    <property type="match status" value="1"/>
</dbReference>
<dbReference type="Proteomes" id="UP000269883">
    <property type="component" value="Chromosome"/>
</dbReference>
<name>A0A2Z6AXI0_9BACT</name>
<keyword evidence="2 12" id="KW-0639">Primosome</keyword>
<dbReference type="RefSeq" id="WP_338031064.1">
    <property type="nucleotide sequence ID" value="NZ_AP017378.1"/>
</dbReference>
<dbReference type="NCBIfam" id="NF004384">
    <property type="entry name" value="PRK05748.1"/>
    <property type="match status" value="1"/>
</dbReference>
<keyword evidence="9" id="KW-0413">Isomerase</keyword>
<evidence type="ECO:0000256" key="9">
    <source>
        <dbReference type="ARBA" id="ARBA00023235"/>
    </source>
</evidence>
<dbReference type="AlphaFoldDB" id="A0A2Z6AXI0"/>
<dbReference type="GO" id="GO:0003677">
    <property type="term" value="F:DNA binding"/>
    <property type="evidence" value="ECO:0007669"/>
    <property type="project" value="UniProtKB-UniRule"/>
</dbReference>
<comment type="function">
    <text evidence="12">The main replicative DNA helicase, it participates in initiation and elongation during chromosome replication. Travels ahead of the DNA replisome, separating dsDNA into templates for DNA synthesis. A processive ATP-dependent 5'-3' DNA helicase it has DNA-dependent ATPase activity.</text>
</comment>
<evidence type="ECO:0000256" key="8">
    <source>
        <dbReference type="ARBA" id="ARBA00023125"/>
    </source>
</evidence>
<evidence type="ECO:0000256" key="11">
    <source>
        <dbReference type="NCBIfam" id="TIGR00665"/>
    </source>
</evidence>
<dbReference type="Gene3D" id="1.10.860.10">
    <property type="entry name" value="DNAb Helicase, Chain A"/>
    <property type="match status" value="1"/>
</dbReference>
<organism evidence="14 15">
    <name type="scientific">Desulfovibrio ferrophilus</name>
    <dbReference type="NCBI Taxonomy" id="241368"/>
    <lineage>
        <taxon>Bacteria</taxon>
        <taxon>Pseudomonadati</taxon>
        <taxon>Thermodesulfobacteriota</taxon>
        <taxon>Desulfovibrionia</taxon>
        <taxon>Desulfovibrionales</taxon>
        <taxon>Desulfovibrionaceae</taxon>
        <taxon>Desulfovibrio</taxon>
    </lineage>
</organism>
<keyword evidence="4 12" id="KW-0547">Nucleotide-binding</keyword>
<dbReference type="CDD" id="cd00984">
    <property type="entry name" value="DnaB_C"/>
    <property type="match status" value="1"/>
</dbReference>
<reference evidence="14 15" key="1">
    <citation type="journal article" date="2018" name="Sci. Adv.">
        <title>Multi-heme cytochromes provide a pathway for survival in energy-limited environments.</title>
        <authorList>
            <person name="Deng X."/>
            <person name="Dohmae N."/>
            <person name="Nealson K.H."/>
            <person name="Hashimoto K."/>
            <person name="Okamoto A."/>
        </authorList>
    </citation>
    <scope>NUCLEOTIDE SEQUENCE [LARGE SCALE GENOMIC DNA]</scope>
    <source>
        <strain evidence="14 15">IS5</strain>
    </source>
</reference>
<sequence length="424" mass="47573">MKNEVFHDLVDILGPDDFYSPVHRTIYQAFQELFRKSKPMDLLTVQEELSLQGQLDDVGGAVYLAELAASTVAAANAPHHAKIVRDRSVQRQLISVASSIIENCFEGRNEVDSLLDESEQSIFAISEARSNKSYVSSKELLQSVFDKLTELYNRKELVTGVPTGFHELNEITAGLQPTDLIIVAARPAMGKTSFALNLALNAAADYGVPSVVFSLEMGMDQLMMRMLCTKARVNLSSLRRGYLDDEDWARLYDAGDYLSQAPLFIDDTPSISTLELRARCRRLKAEKDLGLVVVDYLQLMRAGRKIDSREQEISEISRTLKALAKEINVPVIALSQLNRKVEERTDKKPKLSDLRESGAIEQDADMIMFLYRDSVYNDAPDNPKANIAEVIIGKHRNGPTGMVELYFDKEYTAFRNLSREPDPV</sequence>
<dbReference type="KEGG" id="dfl:DFE_1223"/>
<dbReference type="InterPro" id="IPR036185">
    <property type="entry name" value="DNA_heli_DnaB-like_N_sf"/>
</dbReference>
<dbReference type="GO" id="GO:0005829">
    <property type="term" value="C:cytosol"/>
    <property type="evidence" value="ECO:0007669"/>
    <property type="project" value="TreeGrafter"/>
</dbReference>
<evidence type="ECO:0000313" key="15">
    <source>
        <dbReference type="Proteomes" id="UP000269883"/>
    </source>
</evidence>
<dbReference type="GO" id="GO:0016887">
    <property type="term" value="F:ATP hydrolysis activity"/>
    <property type="evidence" value="ECO:0007669"/>
    <property type="project" value="RHEA"/>
</dbReference>
<feature type="domain" description="SF4 helicase" evidence="13">
    <location>
        <begin position="154"/>
        <end position="421"/>
    </location>
</feature>
<dbReference type="Pfam" id="PF00772">
    <property type="entry name" value="DnaB"/>
    <property type="match status" value="1"/>
</dbReference>
<dbReference type="SUPFAM" id="SSF52540">
    <property type="entry name" value="P-loop containing nucleoside triphosphate hydrolases"/>
    <property type="match status" value="1"/>
</dbReference>
<evidence type="ECO:0000256" key="5">
    <source>
        <dbReference type="ARBA" id="ARBA00022801"/>
    </source>
</evidence>
<dbReference type="InterPro" id="IPR027417">
    <property type="entry name" value="P-loop_NTPase"/>
</dbReference>
<comment type="similarity">
    <text evidence="1 12">Belongs to the helicase family. DnaB subfamily.</text>
</comment>
<dbReference type="GO" id="GO:1990077">
    <property type="term" value="C:primosome complex"/>
    <property type="evidence" value="ECO:0007669"/>
    <property type="project" value="UniProtKB-UniRule"/>
</dbReference>
<dbReference type="NCBIfam" id="TIGR00665">
    <property type="entry name" value="DnaB"/>
    <property type="match status" value="1"/>
</dbReference>
<evidence type="ECO:0000256" key="12">
    <source>
        <dbReference type="RuleBase" id="RU362085"/>
    </source>
</evidence>
<keyword evidence="6 12" id="KW-0347">Helicase</keyword>
<dbReference type="EMBL" id="AP017378">
    <property type="protein sequence ID" value="BBD07949.1"/>
    <property type="molecule type" value="Genomic_DNA"/>
</dbReference>
<dbReference type="InterPro" id="IPR016136">
    <property type="entry name" value="DNA_helicase_N/primase_C"/>
</dbReference>
<evidence type="ECO:0000313" key="14">
    <source>
        <dbReference type="EMBL" id="BBD07949.1"/>
    </source>
</evidence>
<dbReference type="PANTHER" id="PTHR30153">
    <property type="entry name" value="REPLICATIVE DNA HELICASE DNAB"/>
    <property type="match status" value="1"/>
</dbReference>
<evidence type="ECO:0000256" key="2">
    <source>
        <dbReference type="ARBA" id="ARBA00022515"/>
    </source>
</evidence>
<evidence type="ECO:0000256" key="10">
    <source>
        <dbReference type="ARBA" id="ARBA00048954"/>
    </source>
</evidence>
<evidence type="ECO:0000256" key="7">
    <source>
        <dbReference type="ARBA" id="ARBA00022840"/>
    </source>
</evidence>
<proteinExistence type="inferred from homology"/>
<dbReference type="GO" id="GO:0042802">
    <property type="term" value="F:identical protein binding"/>
    <property type="evidence" value="ECO:0007669"/>
    <property type="project" value="UniProtKB-ARBA"/>
</dbReference>
<keyword evidence="8 12" id="KW-0238">DNA-binding</keyword>
<dbReference type="Pfam" id="PF03796">
    <property type="entry name" value="DnaB_C"/>
    <property type="match status" value="1"/>
</dbReference>
<dbReference type="GO" id="GO:0043139">
    <property type="term" value="F:5'-3' DNA helicase activity"/>
    <property type="evidence" value="ECO:0007669"/>
    <property type="project" value="UniProtKB-EC"/>
</dbReference>
<dbReference type="SUPFAM" id="SSF48024">
    <property type="entry name" value="N-terminal domain of DnaB helicase"/>
    <property type="match status" value="1"/>
</dbReference>
<keyword evidence="5 12" id="KW-0378">Hydrolase</keyword>
<dbReference type="InterPro" id="IPR007692">
    <property type="entry name" value="DNA_helicase_DnaB"/>
</dbReference>
<keyword evidence="3 12" id="KW-0235">DNA replication</keyword>
<accession>A0A2Z6AXI0</accession>
<dbReference type="EC" id="5.6.2.3" evidence="11 12"/>
<evidence type="ECO:0000259" key="13">
    <source>
        <dbReference type="PROSITE" id="PS51199"/>
    </source>
</evidence>
<keyword evidence="7 12" id="KW-0067">ATP-binding</keyword>
<dbReference type="GO" id="GO:0005524">
    <property type="term" value="F:ATP binding"/>
    <property type="evidence" value="ECO:0007669"/>
    <property type="project" value="UniProtKB-UniRule"/>
</dbReference>
<dbReference type="InterPro" id="IPR007694">
    <property type="entry name" value="DNA_helicase_DnaB-like_C"/>
</dbReference>
<evidence type="ECO:0000256" key="3">
    <source>
        <dbReference type="ARBA" id="ARBA00022705"/>
    </source>
</evidence>
<dbReference type="GO" id="GO:0006269">
    <property type="term" value="P:DNA replication, synthesis of primer"/>
    <property type="evidence" value="ECO:0007669"/>
    <property type="project" value="UniProtKB-UniRule"/>
</dbReference>
<dbReference type="Gene3D" id="3.40.50.300">
    <property type="entry name" value="P-loop containing nucleotide triphosphate hydrolases"/>
    <property type="match status" value="1"/>
</dbReference>
<evidence type="ECO:0000256" key="4">
    <source>
        <dbReference type="ARBA" id="ARBA00022741"/>
    </source>
</evidence>
<gene>
    <name evidence="14" type="primary">dnaB</name>
    <name evidence="14" type="ORF">DFE_1223</name>
</gene>
<comment type="catalytic activity">
    <reaction evidence="10 12">
        <text>ATP + H2O = ADP + phosphate + H(+)</text>
        <dbReference type="Rhea" id="RHEA:13065"/>
        <dbReference type="ChEBI" id="CHEBI:15377"/>
        <dbReference type="ChEBI" id="CHEBI:15378"/>
        <dbReference type="ChEBI" id="CHEBI:30616"/>
        <dbReference type="ChEBI" id="CHEBI:43474"/>
        <dbReference type="ChEBI" id="CHEBI:456216"/>
        <dbReference type="EC" id="5.6.2.3"/>
    </reaction>
</comment>
<evidence type="ECO:0000256" key="1">
    <source>
        <dbReference type="ARBA" id="ARBA00008428"/>
    </source>
</evidence>
<dbReference type="InterPro" id="IPR007693">
    <property type="entry name" value="DNA_helicase_DnaB-like_N"/>
</dbReference>
<dbReference type="FunFam" id="3.40.50.300:FF:000076">
    <property type="entry name" value="Replicative DNA helicase"/>
    <property type="match status" value="1"/>
</dbReference>
<protein>
    <recommendedName>
        <fullName evidence="11 12">Replicative DNA helicase</fullName>
        <ecNumber evidence="11 12">5.6.2.3</ecNumber>
    </recommendedName>
</protein>
<dbReference type="PROSITE" id="PS51199">
    <property type="entry name" value="SF4_HELICASE"/>
    <property type="match status" value="1"/>
</dbReference>
<keyword evidence="15" id="KW-1185">Reference proteome</keyword>